<dbReference type="EMBL" id="JAUZVV010000001">
    <property type="protein sequence ID" value="MDT3316723.1"/>
    <property type="molecule type" value="Genomic_DNA"/>
</dbReference>
<dbReference type="PANTHER" id="PTHR43685">
    <property type="entry name" value="GLYCOSYLTRANSFERASE"/>
    <property type="match status" value="1"/>
</dbReference>
<dbReference type="RefSeq" id="WP_311861551.1">
    <property type="nucleotide sequence ID" value="NZ_JAUZVV010000001.1"/>
</dbReference>
<dbReference type="Pfam" id="PF00535">
    <property type="entry name" value="Glycos_transf_2"/>
    <property type="match status" value="1"/>
</dbReference>
<keyword evidence="2 5" id="KW-0328">Glycosyltransferase</keyword>
<gene>
    <name evidence="5" type="ORF">Q9S71_07775</name>
</gene>
<dbReference type="EC" id="2.4.-.-" evidence="5"/>
<dbReference type="GO" id="GO:0016757">
    <property type="term" value="F:glycosyltransferase activity"/>
    <property type="evidence" value="ECO:0007669"/>
    <property type="project" value="UniProtKB-KW"/>
</dbReference>
<keyword evidence="6" id="KW-1185">Reference proteome</keyword>
<dbReference type="Gene3D" id="3.90.550.10">
    <property type="entry name" value="Spore Coat Polysaccharide Biosynthesis Protein SpsA, Chain A"/>
    <property type="match status" value="1"/>
</dbReference>
<evidence type="ECO:0000256" key="1">
    <source>
        <dbReference type="ARBA" id="ARBA00006739"/>
    </source>
</evidence>
<evidence type="ECO:0000313" key="6">
    <source>
        <dbReference type="Proteomes" id="UP001251849"/>
    </source>
</evidence>
<dbReference type="InterPro" id="IPR001173">
    <property type="entry name" value="Glyco_trans_2-like"/>
</dbReference>
<keyword evidence="3 5" id="KW-0808">Transferase</keyword>
<proteinExistence type="inferred from homology"/>
<dbReference type="SUPFAM" id="SSF53448">
    <property type="entry name" value="Nucleotide-diphospho-sugar transferases"/>
    <property type="match status" value="1"/>
</dbReference>
<evidence type="ECO:0000313" key="5">
    <source>
        <dbReference type="EMBL" id="MDT3316723.1"/>
    </source>
</evidence>
<dbReference type="Proteomes" id="UP001251849">
    <property type="component" value="Unassembled WGS sequence"/>
</dbReference>
<sequence length="288" mass="32808">MPNLTILMPVYNGRETIARAVRSTLRAMPCDAELLIIDDGSSDGTVGVLERLHQPRLRVLENDGNLGVAASLQRGLNSSSSRYVARMDADDICLPWRFELSLRALKAKYDAVFTGVVHFGTGVVRPTEPTTLRSRAFNLTLLMENPFPHPTFTAKRSHVEKSGGYRHVLAEDYDLWLRMAIAGSRMARLAAPTVLYRHHPSQVTRIEHWRQRALTEPAFVDAYREFVRELFDVDPIWYDDLVAQRDGEGMSRLEALIECEAAVEGLRVRRNLRRRLGHVSKRRSSSWR</sequence>
<evidence type="ECO:0000259" key="4">
    <source>
        <dbReference type="Pfam" id="PF00535"/>
    </source>
</evidence>
<protein>
    <submittedName>
        <fullName evidence="5">Glycosyltransferase</fullName>
        <ecNumber evidence="5">2.4.-.-</ecNumber>
    </submittedName>
</protein>
<dbReference type="InterPro" id="IPR029044">
    <property type="entry name" value="Nucleotide-diphossugar_trans"/>
</dbReference>
<evidence type="ECO:0000256" key="2">
    <source>
        <dbReference type="ARBA" id="ARBA00022676"/>
    </source>
</evidence>
<feature type="domain" description="Glycosyltransferase 2-like" evidence="4">
    <location>
        <begin position="5"/>
        <end position="154"/>
    </location>
</feature>
<name>A0ABU3GA87_9MICO</name>
<comment type="similarity">
    <text evidence="1">Belongs to the glycosyltransferase 2 family.</text>
</comment>
<comment type="caution">
    <text evidence="5">The sequence shown here is derived from an EMBL/GenBank/DDBJ whole genome shotgun (WGS) entry which is preliminary data.</text>
</comment>
<evidence type="ECO:0000256" key="3">
    <source>
        <dbReference type="ARBA" id="ARBA00022679"/>
    </source>
</evidence>
<dbReference type="PANTHER" id="PTHR43685:SF5">
    <property type="entry name" value="GLYCOSYLTRANSFERASE EPSE-RELATED"/>
    <property type="match status" value="1"/>
</dbReference>
<organism evidence="5 6">
    <name type="scientific">Microbacterium gawkjiense</name>
    <dbReference type="NCBI Taxonomy" id="3067309"/>
    <lineage>
        <taxon>Bacteria</taxon>
        <taxon>Bacillati</taxon>
        <taxon>Actinomycetota</taxon>
        <taxon>Actinomycetes</taxon>
        <taxon>Micrococcales</taxon>
        <taxon>Microbacteriaceae</taxon>
        <taxon>Microbacterium</taxon>
    </lineage>
</organism>
<accession>A0ABU3GA87</accession>
<dbReference type="InterPro" id="IPR050834">
    <property type="entry name" value="Glycosyltransf_2"/>
</dbReference>
<reference evidence="5 6" key="1">
    <citation type="submission" date="2023-08" db="EMBL/GenBank/DDBJ databases">
        <title>Microbacterium aquilitoris sp. nov. and Microbacterium gwkjibeachense sp. nov., isolated from beach.</title>
        <authorList>
            <person name="Lee S.D."/>
            <person name="Yang H."/>
            <person name="Kim I."/>
        </authorList>
    </citation>
    <scope>NUCLEOTIDE SEQUENCE [LARGE SCALE GENOMIC DNA]</scope>
    <source>
        <strain evidence="5 6">KSW4-11</strain>
    </source>
</reference>